<dbReference type="PANTHER" id="PTHR19923">
    <property type="entry name" value="WD40 REPEAT PROTEINPRL1/PRL2-RELATED"/>
    <property type="match status" value="1"/>
</dbReference>
<dbReference type="GO" id="GO:0071011">
    <property type="term" value="C:precatalytic spliceosome"/>
    <property type="evidence" value="ECO:0007669"/>
    <property type="project" value="TreeGrafter"/>
</dbReference>
<comment type="similarity">
    <text evidence="1">Belongs to the WD repeat PRL1/PRL2 family.</text>
</comment>
<dbReference type="InterPro" id="IPR036322">
    <property type="entry name" value="WD40_repeat_dom_sf"/>
</dbReference>
<dbReference type="Proteomes" id="UP000242167">
    <property type="component" value="Nucleomorph 2"/>
</dbReference>
<dbReference type="InterPro" id="IPR015943">
    <property type="entry name" value="WD40/YVTN_repeat-like_dom_sf"/>
</dbReference>
<keyword evidence="2" id="KW-0853">WD repeat</keyword>
<protein>
    <submittedName>
        <fullName evidence="3">Prl1/prl2-like protein</fullName>
    </submittedName>
</protein>
<feature type="repeat" description="WD" evidence="2">
    <location>
        <begin position="98"/>
        <end position="139"/>
    </location>
</feature>
<name>Q9AVY9_GUITH</name>
<evidence type="ECO:0000313" key="3">
    <source>
        <dbReference type="EMBL" id="CAC27082.1"/>
    </source>
</evidence>
<dbReference type="AlphaFoldDB" id="Q9AVY9"/>
<sequence>MNSYSIIPYYEKKKSIRIDEKKFEAMFLGSKRSYLLLKDKDILKIYNLINFKMISHLDCEFTNDIFEFLSKYNLLISTGQHYDLMLWNLNKNCLMRKFSAHSSKIYSIKKHSILDLIVSNSFDGTIKLWDLRLNKPIKILKKSSKFSKELIFKEESPHLIYDSFTKSIILYDIVSDKVTKILKNHKKKIKKIEYSPFSNYFTSISKNEIFFYRKDGAIEKSLNCYVKKFSDIMMFPNLNLITTIDGFINEIILEKTKLYLRSYNQIFKKYHHLNKPRLYYDHYKDILYSIDGPFINKFKKKFKKIN</sequence>
<dbReference type="PANTHER" id="PTHR19923:SF0">
    <property type="entry name" value="PLEIOTROPIC REGULATOR 1"/>
    <property type="match status" value="1"/>
</dbReference>
<proteinExistence type="inferred from homology"/>
<dbReference type="InterPro" id="IPR001680">
    <property type="entry name" value="WD40_rpt"/>
</dbReference>
<dbReference type="SMART" id="SM00320">
    <property type="entry name" value="WD40"/>
    <property type="match status" value="2"/>
</dbReference>
<dbReference type="GO" id="GO:0000974">
    <property type="term" value="C:Prp19 complex"/>
    <property type="evidence" value="ECO:0007669"/>
    <property type="project" value="TreeGrafter"/>
</dbReference>
<organism evidence="3 4">
    <name type="scientific">Guillardia theta</name>
    <name type="common">Cryptophyte</name>
    <name type="synonym">Cryptomonas phi</name>
    <dbReference type="NCBI Taxonomy" id="55529"/>
    <lineage>
        <taxon>Eukaryota</taxon>
        <taxon>Cryptophyceae</taxon>
        <taxon>Pyrenomonadales</taxon>
        <taxon>Geminigeraceae</taxon>
        <taxon>Guillardia</taxon>
    </lineage>
</organism>
<dbReference type="EMBL" id="AJ010592">
    <property type="protein sequence ID" value="CAC27082.1"/>
    <property type="molecule type" value="Genomic_DNA"/>
</dbReference>
<dbReference type="PROSITE" id="PS50294">
    <property type="entry name" value="WD_REPEATS_REGION"/>
    <property type="match status" value="1"/>
</dbReference>
<dbReference type="GeneID" id="857472"/>
<dbReference type="PROSITE" id="PS50082">
    <property type="entry name" value="WD_REPEATS_2"/>
    <property type="match status" value="1"/>
</dbReference>
<gene>
    <name evidence="3" type="primary">prl1</name>
</gene>
<dbReference type="InterPro" id="IPR045241">
    <property type="entry name" value="Prp46/PLRG1-like"/>
</dbReference>
<dbReference type="GO" id="GO:0000428">
    <property type="term" value="C:DNA-directed RNA polymerase complex"/>
    <property type="evidence" value="ECO:0007669"/>
    <property type="project" value="UniProtKB-KW"/>
</dbReference>
<dbReference type="SUPFAM" id="SSF50978">
    <property type="entry name" value="WD40 repeat-like"/>
    <property type="match status" value="1"/>
</dbReference>
<evidence type="ECO:0000256" key="1">
    <source>
        <dbReference type="ARBA" id="ARBA00025726"/>
    </source>
</evidence>
<dbReference type="RefSeq" id="XP_001713298.1">
    <property type="nucleotide sequence ID" value="XM_001713246.1"/>
</dbReference>
<dbReference type="PIR" id="B90114">
    <property type="entry name" value="B90114"/>
</dbReference>
<evidence type="ECO:0000313" key="4">
    <source>
        <dbReference type="Proteomes" id="UP000242167"/>
    </source>
</evidence>
<evidence type="ECO:0000256" key="2">
    <source>
        <dbReference type="PROSITE-ProRule" id="PRU00221"/>
    </source>
</evidence>
<dbReference type="Gene3D" id="2.130.10.10">
    <property type="entry name" value="YVTN repeat-like/Quinoprotein amine dehydrogenase"/>
    <property type="match status" value="1"/>
</dbReference>
<dbReference type="GO" id="GO:0000398">
    <property type="term" value="P:mRNA splicing, via spliceosome"/>
    <property type="evidence" value="ECO:0007669"/>
    <property type="project" value="InterPro"/>
</dbReference>
<dbReference type="Pfam" id="PF00400">
    <property type="entry name" value="WD40"/>
    <property type="match status" value="1"/>
</dbReference>
<reference evidence="3 4" key="1">
    <citation type="journal article" date="2001" name="Nature">
        <title>The highly reduced genome of an enslaved algal nucleus.</title>
        <authorList>
            <person name="Douglas S."/>
            <person name="Zauner S."/>
            <person name="Fraunholz M."/>
            <person name="Beaton M."/>
            <person name="Penny S."/>
            <person name="Deng L."/>
            <person name="Wu X."/>
            <person name="Reith M."/>
            <person name="Cavalier-Smith T."/>
            <person name="Maier U."/>
        </authorList>
    </citation>
    <scope>NUCLEOTIDE SEQUENCE [LARGE SCALE GENOMIC DNA]</scope>
</reference>
<accession>Q9AVY9</accession>
<dbReference type="GO" id="GO:0071013">
    <property type="term" value="C:catalytic step 2 spliceosome"/>
    <property type="evidence" value="ECO:0007669"/>
    <property type="project" value="TreeGrafter"/>
</dbReference>